<evidence type="ECO:0000259" key="1">
    <source>
        <dbReference type="Pfam" id="PF08984"/>
    </source>
</evidence>
<sequence>MRKGFFPNKSKVSDVCIKLWDNLTFARTLGFMYDTIKKEERAMKATKDMTIGEVIRQNPEAARILIGMGLGCVSCPASQAETLEEAAEVHGLDIDEMLARLNNEL</sequence>
<dbReference type="EMBL" id="FQZP01000002">
    <property type="protein sequence ID" value="SHI42419.1"/>
    <property type="molecule type" value="Genomic_DNA"/>
</dbReference>
<dbReference type="Gene3D" id="1.10.3910.10">
    <property type="entry name" value="SP0561-like"/>
    <property type="match status" value="1"/>
</dbReference>
<dbReference type="NCBIfam" id="TIGR03980">
    <property type="entry name" value="prismane_assoc"/>
    <property type="match status" value="1"/>
</dbReference>
<name>A0A1M6B107_9FIRM</name>
<dbReference type="InterPro" id="IPR038062">
    <property type="entry name" value="ScdA-like_N_sf"/>
</dbReference>
<dbReference type="InterPro" id="IPR015077">
    <property type="entry name" value="DUF1858"/>
</dbReference>
<gene>
    <name evidence="2" type="ORF">SAMN05444373_100231</name>
</gene>
<evidence type="ECO:0000313" key="3">
    <source>
        <dbReference type="Proteomes" id="UP000324781"/>
    </source>
</evidence>
<evidence type="ECO:0000313" key="2">
    <source>
        <dbReference type="EMBL" id="SHI42419.1"/>
    </source>
</evidence>
<reference evidence="2 3" key="1">
    <citation type="submission" date="2016-11" db="EMBL/GenBank/DDBJ databases">
        <authorList>
            <person name="Varghese N."/>
            <person name="Submissions S."/>
        </authorList>
    </citation>
    <scope>NUCLEOTIDE SEQUENCE [LARGE SCALE GENOMIC DNA]</scope>
    <source>
        <strain evidence="2 3">DSM 19027</strain>
    </source>
</reference>
<dbReference type="PANTHER" id="PTHR39341">
    <property type="entry name" value="BSL7085 PROTEIN"/>
    <property type="match status" value="1"/>
</dbReference>
<accession>A0A1M6B107</accession>
<protein>
    <submittedName>
        <fullName evidence="2">Hybrid cluster protein-associated redox disulfide domain-containing protein</fullName>
    </submittedName>
</protein>
<feature type="domain" description="DUF1858" evidence="1">
    <location>
        <begin position="46"/>
        <end position="97"/>
    </location>
</feature>
<dbReference type="InterPro" id="IPR023883">
    <property type="entry name" value="CHP03980_redox-disulphide"/>
</dbReference>
<dbReference type="Pfam" id="PF08984">
    <property type="entry name" value="DUF1858"/>
    <property type="match status" value="1"/>
</dbReference>
<organism evidence="2 3">
    <name type="scientific">Thermoclostridium caenicola</name>
    <dbReference type="NCBI Taxonomy" id="659425"/>
    <lineage>
        <taxon>Bacteria</taxon>
        <taxon>Bacillati</taxon>
        <taxon>Bacillota</taxon>
        <taxon>Clostridia</taxon>
        <taxon>Eubacteriales</taxon>
        <taxon>Oscillospiraceae</taxon>
        <taxon>Thermoclostridium</taxon>
    </lineage>
</organism>
<dbReference type="Proteomes" id="UP000324781">
    <property type="component" value="Unassembled WGS sequence"/>
</dbReference>
<keyword evidence="3" id="KW-1185">Reference proteome</keyword>
<dbReference type="PANTHER" id="PTHR39341:SF1">
    <property type="entry name" value="DUF1858 DOMAIN-CONTAINING PROTEIN"/>
    <property type="match status" value="1"/>
</dbReference>
<dbReference type="SUPFAM" id="SSF140683">
    <property type="entry name" value="SP0561-like"/>
    <property type="match status" value="1"/>
</dbReference>
<dbReference type="AlphaFoldDB" id="A0A1M6B107"/>
<proteinExistence type="predicted"/>